<keyword evidence="3" id="KW-0067">ATP-binding</keyword>
<dbReference type="InterPro" id="IPR034733">
    <property type="entry name" value="AcCoA_carboxyl_beta"/>
</dbReference>
<sequence length="607" mass="64715">MLAKLAARRRQQLQQHLLPRVAPASAAAAAYISSAAAAVHGGAVPASASASVLPDTLDRGSEAYARNAAAVAGLLSDLRARVSQVLRGGGPEAVKRNAARGKLLPRDRIDRLLDPGASFLELSQLAGSDVYEEALPSAGIITGIGPVHGRLCMFVANDPTTKGGTYYPLTVKKHLRAQEIAAECKLPCIYLVDSGGANLPRQAEVFPDRDNFGRIFYNQAKMSSDGIPQIALVLGSCTAGGAYIPAMADESVIVMGNGTIFLAGPPLVKAATGEEISAEDLGGASVHCKVSGVSDHFAQDELHGLAMGRNIVKNLHLAAKGTHVQNSACDYQEPLYDVEELRSIAPADLKQSFDIRSVIARIVDGSEFDEFKKLYGTTLVTGFARICGQPVGIIGNNGILFTESALKGSHFIELCTQRHIPLIFLQNITGFMVGSKSEASGIAKAGAKMVMAVSCTKVPKITIIVGGSFGAGNYGMCGRAYSPNFLFLWPTARISVMGGIQNRAKRYQPTVLKVSSFKPFQAAGVLAQIERNNKKRQGVEWTKDEEEAFKAKVAEAYDREASPYYATARLWDDGVIDPADTRRVLSLCLSAAAKPVPEDTKYGVFRM</sequence>
<dbReference type="Proteomes" id="UP000636709">
    <property type="component" value="Unassembled WGS sequence"/>
</dbReference>
<dbReference type="SUPFAM" id="SSF52096">
    <property type="entry name" value="ClpP/crotonase"/>
    <property type="match status" value="2"/>
</dbReference>
<name>A0A835BM73_9POAL</name>
<evidence type="ECO:0000256" key="4">
    <source>
        <dbReference type="ARBA" id="ARBA00025711"/>
    </source>
</evidence>
<evidence type="ECO:0000256" key="7">
    <source>
        <dbReference type="ARBA" id="ARBA00031404"/>
    </source>
</evidence>
<accession>A0A835BM73</accession>
<dbReference type="InterPro" id="IPR011763">
    <property type="entry name" value="COA_CT_C"/>
</dbReference>
<comment type="similarity">
    <text evidence="1">Belongs to the AccD/PCCB family.</text>
</comment>
<dbReference type="FunFam" id="3.90.226.10:FF:000004">
    <property type="entry name" value="Methylcrotonoyl-CoA carboxylase beta chain"/>
    <property type="match status" value="1"/>
</dbReference>
<dbReference type="AlphaFoldDB" id="A0A835BM73"/>
<dbReference type="EMBL" id="JACEFO010001795">
    <property type="protein sequence ID" value="KAF8702067.1"/>
    <property type="molecule type" value="Genomic_DNA"/>
</dbReference>
<dbReference type="GO" id="GO:0004485">
    <property type="term" value="F:methylcrotonoyl-CoA carboxylase activity"/>
    <property type="evidence" value="ECO:0007669"/>
    <property type="project" value="UniProtKB-EC"/>
</dbReference>
<evidence type="ECO:0000256" key="8">
    <source>
        <dbReference type="ARBA" id="ARBA00052347"/>
    </source>
</evidence>
<comment type="pathway">
    <text evidence="4">Amino-acid degradation; L-leucine degradation; (S)-3-hydroxy-3-methylglutaryl-CoA from 3-isovaleryl-CoA: step 2/3.</text>
</comment>
<comment type="caution">
    <text evidence="11">The sequence shown here is derived from an EMBL/GenBank/DDBJ whole genome shotgun (WGS) entry which is preliminary data.</text>
</comment>
<dbReference type="PANTHER" id="PTHR22855:SF13">
    <property type="entry name" value="METHYLCROTONOYL-COA CARBOXYLASE BETA CHAIN, MITOCHONDRIAL"/>
    <property type="match status" value="1"/>
</dbReference>
<dbReference type="EC" id="6.4.1.4" evidence="5"/>
<dbReference type="GO" id="GO:1905202">
    <property type="term" value="C:methylcrotonoyl-CoA carboxylase complex"/>
    <property type="evidence" value="ECO:0007669"/>
    <property type="project" value="TreeGrafter"/>
</dbReference>
<dbReference type="Pfam" id="PF01039">
    <property type="entry name" value="Carboxyl_trans"/>
    <property type="match status" value="1"/>
</dbReference>
<evidence type="ECO:0000313" key="12">
    <source>
        <dbReference type="Proteomes" id="UP000636709"/>
    </source>
</evidence>
<evidence type="ECO:0000256" key="3">
    <source>
        <dbReference type="ARBA" id="ARBA00022840"/>
    </source>
</evidence>
<gene>
    <name evidence="11" type="ORF">HU200_033412</name>
</gene>
<evidence type="ECO:0000256" key="2">
    <source>
        <dbReference type="ARBA" id="ARBA00022741"/>
    </source>
</evidence>
<feature type="domain" description="CoA carboxyltransferase N-terminal" evidence="9">
    <location>
        <begin position="71"/>
        <end position="327"/>
    </location>
</feature>
<dbReference type="GO" id="GO:0005524">
    <property type="term" value="F:ATP binding"/>
    <property type="evidence" value="ECO:0007669"/>
    <property type="project" value="UniProtKB-KW"/>
</dbReference>
<dbReference type="PROSITE" id="PS50989">
    <property type="entry name" value="COA_CT_CTER"/>
    <property type="match status" value="1"/>
</dbReference>
<dbReference type="OrthoDB" id="439921at2759"/>
<proteinExistence type="inferred from homology"/>
<evidence type="ECO:0000256" key="5">
    <source>
        <dbReference type="ARBA" id="ARBA00026116"/>
    </source>
</evidence>
<evidence type="ECO:0000313" key="11">
    <source>
        <dbReference type="EMBL" id="KAF8702067.1"/>
    </source>
</evidence>
<feature type="domain" description="CoA carboxyltransferase C-terminal" evidence="10">
    <location>
        <begin position="333"/>
        <end position="598"/>
    </location>
</feature>
<dbReference type="PANTHER" id="PTHR22855">
    <property type="entry name" value="ACETYL, PROPIONYL, PYRUVATE, AND GLUTACONYL CARBOXYLASE-RELATED"/>
    <property type="match status" value="1"/>
</dbReference>
<keyword evidence="2" id="KW-0547">Nucleotide-binding</keyword>
<dbReference type="InterPro" id="IPR029045">
    <property type="entry name" value="ClpP/crotonase-like_dom_sf"/>
</dbReference>
<dbReference type="UniPathway" id="UPA00363">
    <property type="reaction ID" value="UER00861"/>
</dbReference>
<dbReference type="GO" id="GO:0005739">
    <property type="term" value="C:mitochondrion"/>
    <property type="evidence" value="ECO:0007669"/>
    <property type="project" value="TreeGrafter"/>
</dbReference>
<dbReference type="InterPro" id="IPR045190">
    <property type="entry name" value="MCCB/AccD1-like"/>
</dbReference>
<evidence type="ECO:0000256" key="1">
    <source>
        <dbReference type="ARBA" id="ARBA00006102"/>
    </source>
</evidence>
<comment type="catalytic activity">
    <reaction evidence="8">
        <text>3-methylbut-2-enoyl-CoA + hydrogencarbonate + ATP = 3-methyl-(2E)-glutaconyl-CoA + ADP + phosphate + H(+)</text>
        <dbReference type="Rhea" id="RHEA:13589"/>
        <dbReference type="ChEBI" id="CHEBI:15378"/>
        <dbReference type="ChEBI" id="CHEBI:17544"/>
        <dbReference type="ChEBI" id="CHEBI:30616"/>
        <dbReference type="ChEBI" id="CHEBI:43474"/>
        <dbReference type="ChEBI" id="CHEBI:57344"/>
        <dbReference type="ChEBI" id="CHEBI:57346"/>
        <dbReference type="ChEBI" id="CHEBI:456216"/>
        <dbReference type="EC" id="6.4.1.4"/>
    </reaction>
</comment>
<evidence type="ECO:0000256" key="6">
    <source>
        <dbReference type="ARBA" id="ARBA00031237"/>
    </source>
</evidence>
<dbReference type="FunFam" id="3.90.226.10:FF:000007">
    <property type="entry name" value="Methylcrotonoyl-CoA carboxylase subunit beta"/>
    <property type="match status" value="1"/>
</dbReference>
<dbReference type="GO" id="GO:0006552">
    <property type="term" value="P:L-leucine catabolic process"/>
    <property type="evidence" value="ECO:0007669"/>
    <property type="project" value="UniProtKB-UniPathway"/>
</dbReference>
<evidence type="ECO:0000259" key="10">
    <source>
        <dbReference type="PROSITE" id="PS50989"/>
    </source>
</evidence>
<organism evidence="11 12">
    <name type="scientific">Digitaria exilis</name>
    <dbReference type="NCBI Taxonomy" id="1010633"/>
    <lineage>
        <taxon>Eukaryota</taxon>
        <taxon>Viridiplantae</taxon>
        <taxon>Streptophyta</taxon>
        <taxon>Embryophyta</taxon>
        <taxon>Tracheophyta</taxon>
        <taxon>Spermatophyta</taxon>
        <taxon>Magnoliopsida</taxon>
        <taxon>Liliopsida</taxon>
        <taxon>Poales</taxon>
        <taxon>Poaceae</taxon>
        <taxon>PACMAD clade</taxon>
        <taxon>Panicoideae</taxon>
        <taxon>Panicodae</taxon>
        <taxon>Paniceae</taxon>
        <taxon>Anthephorinae</taxon>
        <taxon>Digitaria</taxon>
    </lineage>
</organism>
<reference evidence="11" key="1">
    <citation type="submission" date="2020-07" db="EMBL/GenBank/DDBJ databases">
        <title>Genome sequence and genetic diversity analysis of an under-domesticated orphan crop, white fonio (Digitaria exilis).</title>
        <authorList>
            <person name="Bennetzen J.L."/>
            <person name="Chen S."/>
            <person name="Ma X."/>
            <person name="Wang X."/>
            <person name="Yssel A.E.J."/>
            <person name="Chaluvadi S.R."/>
            <person name="Johnson M."/>
            <person name="Gangashetty P."/>
            <person name="Hamidou F."/>
            <person name="Sanogo M.D."/>
            <person name="Zwaenepoel A."/>
            <person name="Wallace J."/>
            <person name="Van De Peer Y."/>
            <person name="Van Deynze A."/>
        </authorList>
    </citation>
    <scope>NUCLEOTIDE SEQUENCE</scope>
    <source>
        <tissue evidence="11">Leaves</tissue>
    </source>
</reference>
<keyword evidence="12" id="KW-1185">Reference proteome</keyword>
<dbReference type="Gene3D" id="3.90.226.10">
    <property type="entry name" value="2-enoyl-CoA Hydratase, Chain A, domain 1"/>
    <property type="match status" value="2"/>
</dbReference>
<dbReference type="PROSITE" id="PS50980">
    <property type="entry name" value="COA_CT_NTER"/>
    <property type="match status" value="1"/>
</dbReference>
<dbReference type="InterPro" id="IPR011762">
    <property type="entry name" value="COA_CT_N"/>
</dbReference>
<evidence type="ECO:0000259" key="9">
    <source>
        <dbReference type="PROSITE" id="PS50980"/>
    </source>
</evidence>
<protein>
    <recommendedName>
        <fullName evidence="5">methylcrotonoyl-CoA carboxylase</fullName>
        <ecNumber evidence="5">6.4.1.4</ecNumber>
    </recommendedName>
    <alternativeName>
        <fullName evidence="7">3-methylcrotonyl-CoA carboxylase 2</fullName>
    </alternativeName>
    <alternativeName>
        <fullName evidence="6">3-methylcrotonyl-CoA:carbon dioxide ligase subunit beta</fullName>
    </alternativeName>
</protein>